<dbReference type="InterPro" id="IPR019251">
    <property type="entry name" value="DUF2231_TM"/>
</dbReference>
<organism evidence="3 4">
    <name type="scientific">Mycolicibacterium llatzerense</name>
    <dbReference type="NCBI Taxonomy" id="280871"/>
    <lineage>
        <taxon>Bacteria</taxon>
        <taxon>Bacillati</taxon>
        <taxon>Actinomycetota</taxon>
        <taxon>Actinomycetes</taxon>
        <taxon>Mycobacteriales</taxon>
        <taxon>Mycobacteriaceae</taxon>
        <taxon>Mycolicibacterium</taxon>
    </lineage>
</organism>
<evidence type="ECO:0000313" key="4">
    <source>
        <dbReference type="Proteomes" id="UP000032221"/>
    </source>
</evidence>
<accession>A0A0D1LPQ0</accession>
<comment type="caution">
    <text evidence="3">The sequence shown here is derived from an EMBL/GenBank/DDBJ whole genome shotgun (WGS) entry which is preliminary data.</text>
</comment>
<dbReference type="PATRIC" id="fig|280871.6.peg.1055"/>
<feature type="transmembrane region" description="Helical" evidence="1">
    <location>
        <begin position="41"/>
        <end position="60"/>
    </location>
</feature>
<evidence type="ECO:0000256" key="1">
    <source>
        <dbReference type="SAM" id="Phobius"/>
    </source>
</evidence>
<feature type="transmembrane region" description="Helical" evidence="1">
    <location>
        <begin position="116"/>
        <end position="137"/>
    </location>
</feature>
<keyword evidence="1" id="KW-0812">Transmembrane</keyword>
<dbReference type="AlphaFoldDB" id="A0A0D1LPQ0"/>
<keyword evidence="1" id="KW-0472">Membrane</keyword>
<dbReference type="Pfam" id="PF09990">
    <property type="entry name" value="DUF2231"/>
    <property type="match status" value="1"/>
</dbReference>
<evidence type="ECO:0000313" key="3">
    <source>
        <dbReference type="EMBL" id="KIU18036.1"/>
    </source>
</evidence>
<evidence type="ECO:0000259" key="2">
    <source>
        <dbReference type="Pfam" id="PF09990"/>
    </source>
</evidence>
<dbReference type="EMBL" id="JXST01000005">
    <property type="protein sequence ID" value="KIU18036.1"/>
    <property type="molecule type" value="Genomic_DNA"/>
</dbReference>
<feature type="domain" description="DUF2231" evidence="2">
    <location>
        <begin position="7"/>
        <end position="148"/>
    </location>
</feature>
<keyword evidence="1" id="KW-1133">Transmembrane helix</keyword>
<dbReference type="Proteomes" id="UP000032221">
    <property type="component" value="Unassembled WGS sequence"/>
</dbReference>
<keyword evidence="4" id="KW-1185">Reference proteome</keyword>
<feature type="transmembrane region" description="Helical" evidence="1">
    <location>
        <begin position="86"/>
        <end position="104"/>
    </location>
</feature>
<protein>
    <submittedName>
        <fullName evidence="3">Membrane protein</fullName>
    </submittedName>
</protein>
<feature type="transmembrane region" description="Helical" evidence="1">
    <location>
        <begin position="12"/>
        <end position="34"/>
    </location>
</feature>
<gene>
    <name evidence="3" type="ORF">TL10_05135</name>
</gene>
<dbReference type="STRING" id="280871.TL10_05135"/>
<sequence>MNMIGELPAHPLLVHAIVVLASLTAVLTILCGVWTAARERLVWLTLALSVVTVILTPFAIEAGEALIHQLPKSPVLREHAELGDTAIFFVIGLLVVSLALTFLHRWGTRLGDKEKLARVVVAVLAVVVGVATIYQIVRIGHTGARAVWGGFSL</sequence>
<reference evidence="3 4" key="1">
    <citation type="submission" date="2015-01" db="EMBL/GenBank/DDBJ databases">
        <title>Genome sequence of Mycobacterium llatzerense and Mycobacterium immunogenum recovered from brain abscess.</title>
        <authorList>
            <person name="Greninger A.L."/>
            <person name="Langelier C."/>
            <person name="Cunningham G."/>
            <person name="Chiu C.Y."/>
            <person name="Miller S."/>
        </authorList>
    </citation>
    <scope>NUCLEOTIDE SEQUENCE [LARGE SCALE GENOMIC DNA]</scope>
    <source>
        <strain evidence="3 4">CLUC14</strain>
    </source>
</reference>
<name>A0A0D1LPQ0_9MYCO</name>
<proteinExistence type="predicted"/>
<dbReference type="OrthoDB" id="4948879at2"/>